<dbReference type="GO" id="GO:0033309">
    <property type="term" value="C:SBF transcription complex"/>
    <property type="evidence" value="ECO:0007669"/>
    <property type="project" value="TreeGrafter"/>
</dbReference>
<sequence>QATYSGIPVYEMMCKGVAVMRRRADSWLNATQILKVAGFDKPQRTRVLEREVQKGEHEKVQGGYGKYQGESLRSTWIPLERGLLLAKQYNCDHALRPLIEFQPAAKSPPLAPKHLVAAGSGRPARRKPVPEVEEDSVIDHASIRGSEDGSMTPSPSEVSSSSRTPSPILSSPEPPLFGFNGIDGGHNSPSPPGRKRKRRGQDLDDGSDAEPSTRVNGMGAAKSYGDQILEYFISDSNQLPDILINPPADMDPNMAIDDDGHTALHWACAMGRIRIVKFLLSAGADIFKVNKSGQTALMRSVMFANNYDVRKFPELYELLHRSTLNIDNYNRTVFHHIVDVAMSKGKTHAARYYMETVLNRLSDYPRELADIINFQDEDGESALTMAARCRSKRLVKILIDHGADPKVTNRDGKSTEDYILEDERFRSSPVLPSRAASMSFRNAQAAYPPPQVPPTYSFAPANGDKPPLHYSVAGQKASTRCVTDMATMLDTLAAAFDKELRDKERDMNQAHALLSNIQTEILESQRAVTQLKDQAQGLSESKQMLHDLEEDLTLKMGKRYRLGWEKWVKDEEEREKAIRKAANGELAIIPGVPIYPEEEDAAEDESMEVAEGRGVKRKEPTQEEVSDLLELHSQIPTDPEGLRQACEALREDLGRHKKRRKDVFDEYVAFQAEAGTSGKMNEYRRLIAAGCGGIPPSEVDGVLTMLLESLESEEPSASSVGWSSATQPPKPVPAG</sequence>
<evidence type="ECO:0000256" key="3">
    <source>
        <dbReference type="PROSITE-ProRule" id="PRU00023"/>
    </source>
</evidence>
<dbReference type="GO" id="GO:0030907">
    <property type="term" value="C:MBF transcription complex"/>
    <property type="evidence" value="ECO:0007669"/>
    <property type="project" value="TreeGrafter"/>
</dbReference>
<feature type="region of interest" description="Disordered" evidence="5">
    <location>
        <begin position="713"/>
        <end position="735"/>
    </location>
</feature>
<dbReference type="PROSITE" id="PS50088">
    <property type="entry name" value="ANK_REPEAT"/>
    <property type="match status" value="2"/>
</dbReference>
<dbReference type="InParanoid" id="W4KGH9"/>
<evidence type="ECO:0000256" key="1">
    <source>
        <dbReference type="ARBA" id="ARBA00022737"/>
    </source>
</evidence>
<dbReference type="Pfam" id="PF00023">
    <property type="entry name" value="Ank"/>
    <property type="match status" value="1"/>
</dbReference>
<feature type="compositionally biased region" description="Basic and acidic residues" evidence="5">
    <location>
        <begin position="137"/>
        <end position="147"/>
    </location>
</feature>
<dbReference type="GO" id="GO:0003677">
    <property type="term" value="F:DNA binding"/>
    <property type="evidence" value="ECO:0007669"/>
    <property type="project" value="InterPro"/>
</dbReference>
<dbReference type="GO" id="GO:0001228">
    <property type="term" value="F:DNA-binding transcription activator activity, RNA polymerase II-specific"/>
    <property type="evidence" value="ECO:0007669"/>
    <property type="project" value="UniProtKB-ARBA"/>
</dbReference>
<evidence type="ECO:0000313" key="7">
    <source>
        <dbReference type="EMBL" id="ETW84968.1"/>
    </source>
</evidence>
<gene>
    <name evidence="7" type="ORF">HETIRDRAFT_311814</name>
</gene>
<feature type="non-terminal residue" evidence="7">
    <location>
        <position position="1"/>
    </location>
</feature>
<dbReference type="OrthoDB" id="6718656at2759"/>
<dbReference type="KEGG" id="hir:HETIRDRAFT_311814"/>
<dbReference type="PANTHER" id="PTHR43828">
    <property type="entry name" value="ASPARAGINASE"/>
    <property type="match status" value="1"/>
</dbReference>
<dbReference type="Pfam" id="PF04383">
    <property type="entry name" value="KilA-N"/>
    <property type="match status" value="1"/>
</dbReference>
<feature type="coiled-coil region" evidence="4">
    <location>
        <begin position="500"/>
        <end position="534"/>
    </location>
</feature>
<keyword evidence="4" id="KW-0175">Coiled coil</keyword>
<feature type="domain" description="HTH APSES-type" evidence="6">
    <location>
        <begin position="1"/>
        <end position="110"/>
    </location>
</feature>
<keyword evidence="8" id="KW-1185">Reference proteome</keyword>
<dbReference type="EMBL" id="KI925456">
    <property type="protein sequence ID" value="ETW84968.1"/>
    <property type="molecule type" value="Genomic_DNA"/>
</dbReference>
<dbReference type="SUPFAM" id="SSF54616">
    <property type="entry name" value="DNA-binding domain of Mlu1-box binding protein MBP1"/>
    <property type="match status" value="1"/>
</dbReference>
<dbReference type="eggNOG" id="KOG4177">
    <property type="taxonomic scope" value="Eukaryota"/>
</dbReference>
<feature type="region of interest" description="Disordered" evidence="5">
    <location>
        <begin position="106"/>
        <end position="219"/>
    </location>
</feature>
<reference evidence="7 8" key="1">
    <citation type="journal article" date="2012" name="New Phytol.">
        <title>Insight into trade-off between wood decay and parasitism from the genome of a fungal forest pathogen.</title>
        <authorList>
            <person name="Olson A."/>
            <person name="Aerts A."/>
            <person name="Asiegbu F."/>
            <person name="Belbahri L."/>
            <person name="Bouzid O."/>
            <person name="Broberg A."/>
            <person name="Canback B."/>
            <person name="Coutinho P.M."/>
            <person name="Cullen D."/>
            <person name="Dalman K."/>
            <person name="Deflorio G."/>
            <person name="van Diepen L.T."/>
            <person name="Dunand C."/>
            <person name="Duplessis S."/>
            <person name="Durling M."/>
            <person name="Gonthier P."/>
            <person name="Grimwood J."/>
            <person name="Fossdal C.G."/>
            <person name="Hansson D."/>
            <person name="Henrissat B."/>
            <person name="Hietala A."/>
            <person name="Himmelstrand K."/>
            <person name="Hoffmeister D."/>
            <person name="Hogberg N."/>
            <person name="James T.Y."/>
            <person name="Karlsson M."/>
            <person name="Kohler A."/>
            <person name="Kues U."/>
            <person name="Lee Y.H."/>
            <person name="Lin Y.C."/>
            <person name="Lind M."/>
            <person name="Lindquist E."/>
            <person name="Lombard V."/>
            <person name="Lucas S."/>
            <person name="Lunden K."/>
            <person name="Morin E."/>
            <person name="Murat C."/>
            <person name="Park J."/>
            <person name="Raffaello T."/>
            <person name="Rouze P."/>
            <person name="Salamov A."/>
            <person name="Schmutz J."/>
            <person name="Solheim H."/>
            <person name="Stahlberg J."/>
            <person name="Velez H."/>
            <person name="de Vries R.P."/>
            <person name="Wiebenga A."/>
            <person name="Woodward S."/>
            <person name="Yakovlev I."/>
            <person name="Garbelotto M."/>
            <person name="Martin F."/>
            <person name="Grigoriev I.V."/>
            <person name="Stenlid J."/>
        </authorList>
    </citation>
    <scope>NUCLEOTIDE SEQUENCE [LARGE SCALE GENOMIC DNA]</scope>
    <source>
        <strain evidence="7 8">TC 32-1</strain>
    </source>
</reference>
<protein>
    <recommendedName>
        <fullName evidence="6">HTH APSES-type domain-containing protein</fullName>
    </recommendedName>
</protein>
<dbReference type="InterPro" id="IPR003163">
    <property type="entry name" value="Tscrpt_reg_HTH_APSES-type"/>
</dbReference>
<evidence type="ECO:0000259" key="6">
    <source>
        <dbReference type="PROSITE" id="PS51299"/>
    </source>
</evidence>
<dbReference type="Pfam" id="PF12796">
    <property type="entry name" value="Ank_2"/>
    <property type="match status" value="1"/>
</dbReference>
<dbReference type="GeneID" id="20669901"/>
<dbReference type="AlphaFoldDB" id="W4KGH9"/>
<dbReference type="FunFam" id="3.10.260.10:FF:000001">
    <property type="entry name" value="APSES transcription factor (MbpA)"/>
    <property type="match status" value="1"/>
</dbReference>
<dbReference type="SMART" id="SM01252">
    <property type="entry name" value="KilA-N"/>
    <property type="match status" value="1"/>
</dbReference>
<feature type="compositionally biased region" description="Low complexity" evidence="5">
    <location>
        <begin position="150"/>
        <end position="171"/>
    </location>
</feature>
<dbReference type="Gene3D" id="1.25.40.20">
    <property type="entry name" value="Ankyrin repeat-containing domain"/>
    <property type="match status" value="1"/>
</dbReference>
<dbReference type="SMART" id="SM00248">
    <property type="entry name" value="ANK"/>
    <property type="match status" value="3"/>
</dbReference>
<feature type="repeat" description="ANK" evidence="3">
    <location>
        <begin position="259"/>
        <end position="291"/>
    </location>
</feature>
<dbReference type="RefSeq" id="XP_009544589.1">
    <property type="nucleotide sequence ID" value="XM_009546294.1"/>
</dbReference>
<evidence type="ECO:0000313" key="8">
    <source>
        <dbReference type="Proteomes" id="UP000030671"/>
    </source>
</evidence>
<dbReference type="SUPFAM" id="SSF48403">
    <property type="entry name" value="Ankyrin repeat"/>
    <property type="match status" value="1"/>
</dbReference>
<dbReference type="FunCoup" id="W4KGH9">
    <property type="interactions" value="16"/>
</dbReference>
<evidence type="ECO:0000256" key="5">
    <source>
        <dbReference type="SAM" id="MobiDB-lite"/>
    </source>
</evidence>
<accession>W4KGH9</accession>
<dbReference type="PROSITE" id="PS51299">
    <property type="entry name" value="HTH_APSES"/>
    <property type="match status" value="1"/>
</dbReference>
<organism evidence="7 8">
    <name type="scientific">Heterobasidion irregulare (strain TC 32-1)</name>
    <dbReference type="NCBI Taxonomy" id="747525"/>
    <lineage>
        <taxon>Eukaryota</taxon>
        <taxon>Fungi</taxon>
        <taxon>Dikarya</taxon>
        <taxon>Basidiomycota</taxon>
        <taxon>Agaricomycotina</taxon>
        <taxon>Agaricomycetes</taxon>
        <taxon>Russulales</taxon>
        <taxon>Bondarzewiaceae</taxon>
        <taxon>Heterobasidion</taxon>
        <taxon>Heterobasidion annosum species complex</taxon>
    </lineage>
</organism>
<dbReference type="Gene3D" id="3.10.260.10">
    <property type="entry name" value="Transcription regulator HTH, APSES-type DNA-binding domain"/>
    <property type="match status" value="1"/>
</dbReference>
<dbReference type="PROSITE" id="PS50297">
    <property type="entry name" value="ANK_REP_REGION"/>
    <property type="match status" value="2"/>
</dbReference>
<name>W4KGH9_HETIT</name>
<dbReference type="STRING" id="747525.W4KGH9"/>
<dbReference type="InterPro" id="IPR036770">
    <property type="entry name" value="Ankyrin_rpt-contain_sf"/>
</dbReference>
<keyword evidence="1" id="KW-0677">Repeat</keyword>
<dbReference type="InterPro" id="IPR036887">
    <property type="entry name" value="HTH_APSES_sf"/>
</dbReference>
<dbReference type="PANTHER" id="PTHR43828:SF15">
    <property type="entry name" value="TRANSCRIPTION FACTOR MBP1"/>
    <property type="match status" value="1"/>
</dbReference>
<dbReference type="Proteomes" id="UP000030671">
    <property type="component" value="Unassembled WGS sequence"/>
</dbReference>
<dbReference type="FunFam" id="1.25.40.20:FF:000238">
    <property type="entry name" value="Unplaced genomic scaffold supercont1.20, whole genome shotgun sequence"/>
    <property type="match status" value="1"/>
</dbReference>
<dbReference type="InterPro" id="IPR051642">
    <property type="entry name" value="SWI6-like"/>
</dbReference>
<dbReference type="InterPro" id="IPR018004">
    <property type="entry name" value="KilA/APSES_HTH"/>
</dbReference>
<evidence type="ECO:0000256" key="4">
    <source>
        <dbReference type="SAM" id="Coils"/>
    </source>
</evidence>
<evidence type="ECO:0000256" key="2">
    <source>
        <dbReference type="ARBA" id="ARBA00023043"/>
    </source>
</evidence>
<dbReference type="HOGENOM" id="CLU_009666_2_0_1"/>
<proteinExistence type="predicted"/>
<dbReference type="PRINTS" id="PR01415">
    <property type="entry name" value="ANKYRIN"/>
</dbReference>
<dbReference type="InterPro" id="IPR002110">
    <property type="entry name" value="Ankyrin_rpt"/>
</dbReference>
<keyword evidence="2 3" id="KW-0040">ANK repeat</keyword>
<feature type="repeat" description="ANK" evidence="3">
    <location>
        <begin position="378"/>
        <end position="410"/>
    </location>
</feature>